<proteinExistence type="predicted"/>
<protein>
    <recommendedName>
        <fullName evidence="4">Transmembrane protein 107</fullName>
    </recommendedName>
</protein>
<evidence type="ECO:0000256" key="1">
    <source>
        <dbReference type="SAM" id="Phobius"/>
    </source>
</evidence>
<keyword evidence="3" id="KW-1185">Reference proteome</keyword>
<feature type="transmembrane region" description="Helical" evidence="1">
    <location>
        <begin position="116"/>
        <end position="133"/>
    </location>
</feature>
<gene>
    <name evidence="2" type="ORF">SCF082_LOCUS28374</name>
</gene>
<name>A0ABP0MKL7_9DINO</name>
<dbReference type="Proteomes" id="UP001642464">
    <property type="component" value="Unassembled WGS sequence"/>
</dbReference>
<evidence type="ECO:0000313" key="2">
    <source>
        <dbReference type="EMBL" id="CAK9051741.1"/>
    </source>
</evidence>
<sequence>MDAETGSEQSNAISSPSRFAIYMVYFIEFIRIALTTAGYGISYYYFVDSHFTKSETTMASKVAESVRWLQLGLSAGLSAPCALEGIFFAEAAAREKGYDRGFDYATGRNPYATQSTLWFLVSFIIGLITFFVYPRETPAQLVLILLQLLFFTLSAFNHCYEALVHGNWVCENTMRPILSFTMIMGAVPMVYEAFFGEPL</sequence>
<comment type="caution">
    <text evidence="2">The sequence shown here is derived from an EMBL/GenBank/DDBJ whole genome shotgun (WGS) entry which is preliminary data.</text>
</comment>
<feature type="transmembrane region" description="Helical" evidence="1">
    <location>
        <begin position="20"/>
        <end position="46"/>
    </location>
</feature>
<keyword evidence="1" id="KW-0472">Membrane</keyword>
<evidence type="ECO:0000313" key="3">
    <source>
        <dbReference type="Proteomes" id="UP001642464"/>
    </source>
</evidence>
<feature type="transmembrane region" description="Helical" evidence="1">
    <location>
        <begin position="177"/>
        <end position="196"/>
    </location>
</feature>
<accession>A0ABP0MKL7</accession>
<keyword evidence="1" id="KW-1133">Transmembrane helix</keyword>
<evidence type="ECO:0008006" key="4">
    <source>
        <dbReference type="Google" id="ProtNLM"/>
    </source>
</evidence>
<dbReference type="EMBL" id="CAXAMM010022303">
    <property type="protein sequence ID" value="CAK9051741.1"/>
    <property type="molecule type" value="Genomic_DNA"/>
</dbReference>
<keyword evidence="1" id="KW-0812">Transmembrane</keyword>
<feature type="transmembrane region" description="Helical" evidence="1">
    <location>
        <begin position="139"/>
        <end position="156"/>
    </location>
</feature>
<organism evidence="2 3">
    <name type="scientific">Durusdinium trenchii</name>
    <dbReference type="NCBI Taxonomy" id="1381693"/>
    <lineage>
        <taxon>Eukaryota</taxon>
        <taxon>Sar</taxon>
        <taxon>Alveolata</taxon>
        <taxon>Dinophyceae</taxon>
        <taxon>Suessiales</taxon>
        <taxon>Symbiodiniaceae</taxon>
        <taxon>Durusdinium</taxon>
    </lineage>
</organism>
<reference evidence="2 3" key="1">
    <citation type="submission" date="2024-02" db="EMBL/GenBank/DDBJ databases">
        <authorList>
            <person name="Chen Y."/>
            <person name="Shah S."/>
            <person name="Dougan E. K."/>
            <person name="Thang M."/>
            <person name="Chan C."/>
        </authorList>
    </citation>
    <scope>NUCLEOTIDE SEQUENCE [LARGE SCALE GENOMIC DNA]</scope>
</reference>